<dbReference type="SUPFAM" id="SSF54060">
    <property type="entry name" value="His-Me finger endonucleases"/>
    <property type="match status" value="1"/>
</dbReference>
<evidence type="ECO:0000313" key="1">
    <source>
        <dbReference type="EMBL" id="BBC53855.1"/>
    </source>
</evidence>
<keyword evidence="1" id="KW-0255">Endonuclease</keyword>
<dbReference type="RefSeq" id="YP_010062282.1">
    <property type="nucleotide sequence ID" value="NC_054792.1"/>
</dbReference>
<dbReference type="Gene3D" id="3.40.1800.10">
    <property type="entry name" value="His-Me finger endonucleases"/>
    <property type="match status" value="1"/>
</dbReference>
<dbReference type="Pfam" id="PF02945">
    <property type="entry name" value="Endonuclease_7"/>
    <property type="match status" value="1"/>
</dbReference>
<proteinExistence type="predicted"/>
<organism evidence="1 2">
    <name type="scientific">Mycobacterium phage PP</name>
    <dbReference type="NCBI Taxonomy" id="2077134"/>
    <lineage>
        <taxon>Viruses</taxon>
        <taxon>Duplodnaviria</taxon>
        <taxon>Heunggongvirae</taxon>
        <taxon>Uroviricota</taxon>
        <taxon>Caudoviricetes</taxon>
        <taxon>Sagamiharavirus</taxon>
        <taxon>Sagamiharavirus PP</taxon>
    </lineage>
</organism>
<dbReference type="InterPro" id="IPR044925">
    <property type="entry name" value="His-Me_finger_sf"/>
</dbReference>
<dbReference type="Proteomes" id="UP000250053">
    <property type="component" value="Segment"/>
</dbReference>
<reference evidence="1 2" key="1">
    <citation type="submission" date="2018-01" db="EMBL/GenBank/DDBJ databases">
        <title>Genome sequence of Mycobacterium phage PP.</title>
        <authorList>
            <person name="Uchiyama J."/>
            <person name="Matsuzaki S."/>
        </authorList>
    </citation>
    <scope>NUCLEOTIDE SEQUENCE [LARGE SCALE GENOMIC DNA]</scope>
</reference>
<evidence type="ECO:0000313" key="2">
    <source>
        <dbReference type="Proteomes" id="UP000250053"/>
    </source>
</evidence>
<accession>A0A2Z5XVI3</accession>
<name>A0A2Z5XVI3_9CAUD</name>
<dbReference type="GeneID" id="64871943"/>
<keyword evidence="2" id="KW-1185">Reference proteome</keyword>
<dbReference type="InterPro" id="IPR038563">
    <property type="entry name" value="Endonuclease_7_sf"/>
</dbReference>
<dbReference type="KEGG" id="vg:64871943"/>
<sequence length="153" mass="17461">MTRPKVQQCKDCQTEGITTRRKLATKRDGSLQPGPRCVTHHRARRTSTKDAAWERRLMDLYGITPEEYWEIYRLQGGKCYGCRRANGSRKKLSVDHDHKTGIVRGLLCTSCNRNVLGHLRDDPEAFERFIEYLRSPPAVRAIGVRVVPGGPDI</sequence>
<keyword evidence="1" id="KW-0378">Hydrolase</keyword>
<protein>
    <submittedName>
        <fullName evidence="1">Putative endonuclease VII</fullName>
    </submittedName>
</protein>
<dbReference type="InterPro" id="IPR004211">
    <property type="entry name" value="Endonuclease_7"/>
</dbReference>
<dbReference type="EMBL" id="AP018486">
    <property type="protein sequence ID" value="BBC53855.1"/>
    <property type="molecule type" value="Genomic_DNA"/>
</dbReference>
<dbReference type="GO" id="GO:0004519">
    <property type="term" value="F:endonuclease activity"/>
    <property type="evidence" value="ECO:0007669"/>
    <property type="project" value="UniProtKB-KW"/>
</dbReference>
<keyword evidence="1" id="KW-0540">Nuclease</keyword>